<dbReference type="InterPro" id="IPR029066">
    <property type="entry name" value="PLP-binding_barrel"/>
</dbReference>
<comment type="catalytic activity">
    <reaction evidence="4">
        <text>L-alanine = D-alanine</text>
        <dbReference type="Rhea" id="RHEA:20249"/>
        <dbReference type="ChEBI" id="CHEBI:57416"/>
        <dbReference type="ChEBI" id="CHEBI:57972"/>
        <dbReference type="EC" id="5.1.1.1"/>
    </reaction>
</comment>
<dbReference type="Gene3D" id="3.20.20.10">
    <property type="entry name" value="Alanine racemase"/>
    <property type="match status" value="1"/>
</dbReference>
<dbReference type="PRINTS" id="PR00992">
    <property type="entry name" value="ALARACEMASE"/>
</dbReference>
<dbReference type="InterPro" id="IPR009006">
    <property type="entry name" value="Ala_racemase/Decarboxylase_C"/>
</dbReference>
<sequence length="368" mass="38506">MRLSEAGVDLGAVTANARVITEAAAGAEVMAVVKADGFGHGAVEVAGAALAGGATRLGVTSVEEGLRLRAAGITAPVLSWLHAPFQRFDDALRAHIELSAVSAGHLRAIAEAAERTGTIAKVHLKVDTGLSRNGAPAAAWESLVATAGRLPGIEVRGIWSHLAGDEPEGVTTGEQIARFDEALRVAAKLGVRPRYRHLANSAAALDAPATHYDLVRAGIGLYGIEPVPGRRHGLRPAMTLTARLLLTKTVPAGTGVSYGHDHRTDRETLLGLVPLGYADGVPRPASGRAEVWVRGERRPVAGRIAMDQFMVDLGGLDATHGDEVVLFGPGDRGEPTAADWAAWAGTNPHEILTGVGPRVPRHHHREDP</sequence>
<dbReference type="HAMAP" id="MF_01201">
    <property type="entry name" value="Ala_racemase"/>
    <property type="match status" value="1"/>
</dbReference>
<dbReference type="Proteomes" id="UP001501237">
    <property type="component" value="Unassembled WGS sequence"/>
</dbReference>
<accession>A0ABP6QN58</accession>
<dbReference type="EMBL" id="BAAAUV010000031">
    <property type="protein sequence ID" value="GAA3236965.1"/>
    <property type="molecule type" value="Genomic_DNA"/>
</dbReference>
<dbReference type="PANTHER" id="PTHR30511:SF0">
    <property type="entry name" value="ALANINE RACEMASE, CATABOLIC-RELATED"/>
    <property type="match status" value="1"/>
</dbReference>
<dbReference type="Pfam" id="PF00842">
    <property type="entry name" value="Ala_racemase_C"/>
    <property type="match status" value="1"/>
</dbReference>
<dbReference type="SUPFAM" id="SSF51419">
    <property type="entry name" value="PLP-binding barrel"/>
    <property type="match status" value="1"/>
</dbReference>
<feature type="binding site" evidence="4">
    <location>
        <position position="306"/>
    </location>
    <ligand>
        <name>substrate</name>
    </ligand>
</feature>
<dbReference type="RefSeq" id="WP_344837523.1">
    <property type="nucleotide sequence ID" value="NZ_BAAAUV010000031.1"/>
</dbReference>
<dbReference type="NCBIfam" id="TIGR00492">
    <property type="entry name" value="alr"/>
    <property type="match status" value="1"/>
</dbReference>
<feature type="active site" description="Proton acceptor; specific for L-alanine" evidence="4">
    <location>
        <position position="258"/>
    </location>
</feature>
<protein>
    <recommendedName>
        <fullName evidence="4">Alanine racemase</fullName>
        <ecNumber evidence="4">5.1.1.1</ecNumber>
    </recommendedName>
</protein>
<feature type="binding site" evidence="4">
    <location>
        <position position="132"/>
    </location>
    <ligand>
        <name>substrate</name>
    </ligand>
</feature>
<dbReference type="SMART" id="SM01005">
    <property type="entry name" value="Ala_racemase_C"/>
    <property type="match status" value="1"/>
</dbReference>
<evidence type="ECO:0000256" key="3">
    <source>
        <dbReference type="ARBA" id="ARBA00023235"/>
    </source>
</evidence>
<dbReference type="InterPro" id="IPR000821">
    <property type="entry name" value="Ala_racemase"/>
</dbReference>
<feature type="modified residue" description="N6-(pyridoxal phosphate)lysine" evidence="4">
    <location>
        <position position="34"/>
    </location>
</feature>
<evidence type="ECO:0000313" key="6">
    <source>
        <dbReference type="EMBL" id="GAA3236965.1"/>
    </source>
</evidence>
<evidence type="ECO:0000313" key="7">
    <source>
        <dbReference type="Proteomes" id="UP001501237"/>
    </source>
</evidence>
<keyword evidence="7" id="KW-1185">Reference proteome</keyword>
<comment type="function">
    <text evidence="4">Catalyzes the interconversion of L-alanine and D-alanine. May also act on other amino acids.</text>
</comment>
<feature type="active site" description="Proton acceptor; specific for D-alanine" evidence="4">
    <location>
        <position position="34"/>
    </location>
</feature>
<dbReference type="InterPro" id="IPR001608">
    <property type="entry name" value="Ala_racemase_N"/>
</dbReference>
<comment type="similarity">
    <text evidence="4">Belongs to the alanine racemase family.</text>
</comment>
<comment type="pathway">
    <text evidence="4">Amino-acid biosynthesis; D-alanine biosynthesis; D-alanine from L-alanine: step 1/1.</text>
</comment>
<dbReference type="SUPFAM" id="SSF50621">
    <property type="entry name" value="Alanine racemase C-terminal domain-like"/>
    <property type="match status" value="1"/>
</dbReference>
<evidence type="ECO:0000259" key="5">
    <source>
        <dbReference type="SMART" id="SM01005"/>
    </source>
</evidence>
<feature type="domain" description="Alanine racemase C-terminal" evidence="5">
    <location>
        <begin position="237"/>
        <end position="364"/>
    </location>
</feature>
<evidence type="ECO:0000256" key="2">
    <source>
        <dbReference type="ARBA" id="ARBA00022898"/>
    </source>
</evidence>
<evidence type="ECO:0000256" key="4">
    <source>
        <dbReference type="HAMAP-Rule" id="MF_01201"/>
    </source>
</evidence>
<name>A0ABP6QN58_9ACTN</name>
<dbReference type="PANTHER" id="PTHR30511">
    <property type="entry name" value="ALANINE RACEMASE"/>
    <property type="match status" value="1"/>
</dbReference>
<reference evidence="7" key="1">
    <citation type="journal article" date="2019" name="Int. J. Syst. Evol. Microbiol.">
        <title>The Global Catalogue of Microorganisms (GCM) 10K type strain sequencing project: providing services to taxonomists for standard genome sequencing and annotation.</title>
        <authorList>
            <consortium name="The Broad Institute Genomics Platform"/>
            <consortium name="The Broad Institute Genome Sequencing Center for Infectious Disease"/>
            <person name="Wu L."/>
            <person name="Ma J."/>
        </authorList>
    </citation>
    <scope>NUCLEOTIDE SEQUENCE [LARGE SCALE GENOMIC DNA]</scope>
    <source>
        <strain evidence="7">JCM 9377</strain>
    </source>
</reference>
<organism evidence="6 7">
    <name type="scientific">Actinocorallia longicatena</name>
    <dbReference type="NCBI Taxonomy" id="111803"/>
    <lineage>
        <taxon>Bacteria</taxon>
        <taxon>Bacillati</taxon>
        <taxon>Actinomycetota</taxon>
        <taxon>Actinomycetes</taxon>
        <taxon>Streptosporangiales</taxon>
        <taxon>Thermomonosporaceae</taxon>
        <taxon>Actinocorallia</taxon>
    </lineage>
</organism>
<keyword evidence="3 4" id="KW-0413">Isomerase</keyword>
<proteinExistence type="inferred from homology"/>
<dbReference type="CDD" id="cd00430">
    <property type="entry name" value="PLPDE_III_AR"/>
    <property type="match status" value="1"/>
</dbReference>
<keyword evidence="2 4" id="KW-0663">Pyridoxal phosphate</keyword>
<dbReference type="InterPro" id="IPR011079">
    <property type="entry name" value="Ala_racemase_C"/>
</dbReference>
<dbReference type="EC" id="5.1.1.1" evidence="4"/>
<dbReference type="Pfam" id="PF01168">
    <property type="entry name" value="Ala_racemase_N"/>
    <property type="match status" value="1"/>
</dbReference>
<comment type="caution">
    <text evidence="6">The sequence shown here is derived from an EMBL/GenBank/DDBJ whole genome shotgun (WGS) entry which is preliminary data.</text>
</comment>
<dbReference type="Gene3D" id="2.40.37.10">
    <property type="entry name" value="Lyase, Ornithine Decarboxylase, Chain A, domain 1"/>
    <property type="match status" value="1"/>
</dbReference>
<gene>
    <name evidence="6" type="primary">alr_2</name>
    <name evidence="6" type="ORF">GCM10010468_71500</name>
</gene>
<comment type="cofactor">
    <cofactor evidence="1 4">
        <name>pyridoxal 5'-phosphate</name>
        <dbReference type="ChEBI" id="CHEBI:597326"/>
    </cofactor>
</comment>
<evidence type="ECO:0000256" key="1">
    <source>
        <dbReference type="ARBA" id="ARBA00001933"/>
    </source>
</evidence>